<dbReference type="SUPFAM" id="SSF53098">
    <property type="entry name" value="Ribonuclease H-like"/>
    <property type="match status" value="1"/>
</dbReference>
<evidence type="ECO:0000313" key="1">
    <source>
        <dbReference type="EMBL" id="CAB4220622.1"/>
    </source>
</evidence>
<sequence>MTIYIGCDPGSVSGAVGAVHSNGDYLDSFMIEHQDKHILPMVFKNMILRLVDPKEGAEICCELVHSMPNQGVSSTFQFGRAVGVITAVCTLTNYPLHMVSPQKWKKHFHLSSDKDEALDCARMLWPSAPLKRKKDINIAESLLIAEYWRDCINGKTRDKA</sequence>
<dbReference type="EMBL" id="LR797493">
    <property type="protein sequence ID" value="CAB4220622.1"/>
    <property type="molecule type" value="Genomic_DNA"/>
</dbReference>
<dbReference type="CDD" id="cd22992">
    <property type="entry name" value="MOC1"/>
    <property type="match status" value="1"/>
</dbReference>
<proteinExistence type="predicted"/>
<dbReference type="InterPro" id="IPR012337">
    <property type="entry name" value="RNaseH-like_sf"/>
</dbReference>
<organism evidence="1">
    <name type="scientific">uncultured Caudovirales phage</name>
    <dbReference type="NCBI Taxonomy" id="2100421"/>
    <lineage>
        <taxon>Viruses</taxon>
        <taxon>Duplodnaviria</taxon>
        <taxon>Heunggongvirae</taxon>
        <taxon>Uroviricota</taxon>
        <taxon>Caudoviricetes</taxon>
        <taxon>Peduoviridae</taxon>
        <taxon>Maltschvirus</taxon>
        <taxon>Maltschvirus maltsch</taxon>
    </lineage>
</organism>
<name>A0A6J5SYD9_9CAUD</name>
<dbReference type="Gene3D" id="3.30.420.10">
    <property type="entry name" value="Ribonuclease H-like superfamily/Ribonuclease H"/>
    <property type="match status" value="1"/>
</dbReference>
<accession>A0A6J5SYD9</accession>
<gene>
    <name evidence="1" type="ORF">UFOVP1626_2</name>
</gene>
<reference evidence="1" key="1">
    <citation type="submission" date="2020-05" db="EMBL/GenBank/DDBJ databases">
        <authorList>
            <person name="Chiriac C."/>
            <person name="Salcher M."/>
            <person name="Ghai R."/>
            <person name="Kavagutti S V."/>
        </authorList>
    </citation>
    <scope>NUCLEOTIDE SEQUENCE</scope>
</reference>
<dbReference type="InterPro" id="IPR036397">
    <property type="entry name" value="RNaseH_sf"/>
</dbReference>
<dbReference type="GO" id="GO:0003676">
    <property type="term" value="F:nucleic acid binding"/>
    <property type="evidence" value="ECO:0007669"/>
    <property type="project" value="InterPro"/>
</dbReference>
<protein>
    <submittedName>
        <fullName evidence="1">Uncharacterized protein</fullName>
    </submittedName>
</protein>